<feature type="domain" description="G5" evidence="3">
    <location>
        <begin position="1"/>
        <end position="44"/>
    </location>
</feature>
<feature type="domain" description="A to I editase" evidence="2">
    <location>
        <begin position="39"/>
        <end position="256"/>
    </location>
</feature>
<comment type="caution">
    <text evidence="4">The sequence shown here is derived from an EMBL/GenBank/DDBJ whole genome shotgun (WGS) entry which is preliminary data.</text>
</comment>
<evidence type="ECO:0000256" key="1">
    <source>
        <dbReference type="ARBA" id="ARBA00022729"/>
    </source>
</evidence>
<dbReference type="PROSITE" id="PS51109">
    <property type="entry name" value="G5"/>
    <property type="match status" value="1"/>
</dbReference>
<name>A0ABQ9N7Y3_HEVBR</name>
<keyword evidence="1" id="KW-0732">Signal</keyword>
<evidence type="ECO:0000259" key="2">
    <source>
        <dbReference type="PROSITE" id="PS50141"/>
    </source>
</evidence>
<evidence type="ECO:0008006" key="6">
    <source>
        <dbReference type="Google" id="ProtNLM"/>
    </source>
</evidence>
<dbReference type="PANTHER" id="PTHR10910">
    <property type="entry name" value="EUKARYOTE SPECIFIC DSRNA BINDING PROTEIN"/>
    <property type="match status" value="1"/>
</dbReference>
<dbReference type="EMBL" id="JARPOI010000002">
    <property type="protein sequence ID" value="KAJ9188354.1"/>
    <property type="molecule type" value="Genomic_DNA"/>
</dbReference>
<dbReference type="SMART" id="SM00552">
    <property type="entry name" value="ADEAMc"/>
    <property type="match status" value="1"/>
</dbReference>
<evidence type="ECO:0000313" key="5">
    <source>
        <dbReference type="Proteomes" id="UP001174677"/>
    </source>
</evidence>
<keyword evidence="5" id="KW-1185">Reference proteome</keyword>
<organism evidence="4 5">
    <name type="scientific">Hevea brasiliensis</name>
    <name type="common">Para rubber tree</name>
    <name type="synonym">Siphonia brasiliensis</name>
    <dbReference type="NCBI Taxonomy" id="3981"/>
    <lineage>
        <taxon>Eukaryota</taxon>
        <taxon>Viridiplantae</taxon>
        <taxon>Streptophyta</taxon>
        <taxon>Embryophyta</taxon>
        <taxon>Tracheophyta</taxon>
        <taxon>Spermatophyta</taxon>
        <taxon>Magnoliopsida</taxon>
        <taxon>eudicotyledons</taxon>
        <taxon>Gunneridae</taxon>
        <taxon>Pentapetalae</taxon>
        <taxon>rosids</taxon>
        <taxon>fabids</taxon>
        <taxon>Malpighiales</taxon>
        <taxon>Euphorbiaceae</taxon>
        <taxon>Crotonoideae</taxon>
        <taxon>Micrandreae</taxon>
        <taxon>Hevea</taxon>
    </lineage>
</organism>
<dbReference type="PANTHER" id="PTHR10910:SF62">
    <property type="entry name" value="AT07585P-RELATED"/>
    <property type="match status" value="1"/>
</dbReference>
<sequence length="353" mass="38601">MGKEGIREGDFAMQFSSQESKATVLVSFIVSSPSQEVVSLGTGTKCIGRSQLSTQGDIVNVSHAKIFARRALMRFFYSEIQLLANILNKHGNDNGGKQLQSDDVRNHLSYLEQDSSSQGKFKLRSGGDASVNSPFLSLRNTFQREGDSSLPLGKLDGSISELFGASEENNSNGSQHNCMVQRKPGHGGTTISVSCSDKITHWNVLGVQGALLSYFLQPVYLSLITVGQSSNIFEPSVPPKEFQHADTALATLTCRILCALIHGYSVCWNKSGLREVVLGTTGRKQGTISASTESSLCKRGLYQHKSPTKMICYQELKNGVEAYSLTLKTYKGRTPFNNWPSKPLDLEAFSILR</sequence>
<evidence type="ECO:0000313" key="4">
    <source>
        <dbReference type="EMBL" id="KAJ9188354.1"/>
    </source>
</evidence>
<accession>A0ABQ9N7Y3</accession>
<dbReference type="Pfam" id="PF02137">
    <property type="entry name" value="A_deamin"/>
    <property type="match status" value="1"/>
</dbReference>
<dbReference type="InterPro" id="IPR011098">
    <property type="entry name" value="G5_dom"/>
</dbReference>
<evidence type="ECO:0000259" key="3">
    <source>
        <dbReference type="PROSITE" id="PS51109"/>
    </source>
</evidence>
<dbReference type="Proteomes" id="UP001174677">
    <property type="component" value="Chromosome 2"/>
</dbReference>
<reference evidence="4" key="1">
    <citation type="journal article" date="2023" name="Plant Biotechnol. J.">
        <title>Chromosome-level wild Hevea brasiliensis genome provides new tools for genomic-assisted breeding and valuable loci to elevate rubber yield.</title>
        <authorList>
            <person name="Cheng H."/>
            <person name="Song X."/>
            <person name="Hu Y."/>
            <person name="Wu T."/>
            <person name="Yang Q."/>
            <person name="An Z."/>
            <person name="Feng S."/>
            <person name="Deng Z."/>
            <person name="Wu W."/>
            <person name="Zeng X."/>
            <person name="Tu M."/>
            <person name="Wang X."/>
            <person name="Huang H."/>
        </authorList>
    </citation>
    <scope>NUCLEOTIDE SEQUENCE</scope>
    <source>
        <strain evidence="4">MT/VB/25A 57/8</strain>
    </source>
</reference>
<protein>
    <recommendedName>
        <fullName evidence="6">A to I editase domain-containing protein</fullName>
    </recommendedName>
</protein>
<dbReference type="InterPro" id="IPR002466">
    <property type="entry name" value="A_deamin"/>
</dbReference>
<dbReference type="PROSITE" id="PS50141">
    <property type="entry name" value="A_DEAMIN_EDITASE"/>
    <property type="match status" value="1"/>
</dbReference>
<proteinExistence type="predicted"/>
<gene>
    <name evidence="4" type="ORF">P3X46_003718</name>
</gene>